<gene>
    <name evidence="10" type="ORF">SAMN04487909_10617</name>
</gene>
<dbReference type="Pfam" id="PF02518">
    <property type="entry name" value="HATPase_c"/>
    <property type="match status" value="1"/>
</dbReference>
<dbReference type="SMART" id="SM00387">
    <property type="entry name" value="HATPase_c"/>
    <property type="match status" value="1"/>
</dbReference>
<evidence type="ECO:0000256" key="1">
    <source>
        <dbReference type="ARBA" id="ARBA00000085"/>
    </source>
</evidence>
<comment type="catalytic activity">
    <reaction evidence="1">
        <text>ATP + protein L-histidine = ADP + protein N-phospho-L-histidine.</text>
        <dbReference type="EC" id="2.7.13.3"/>
    </reaction>
</comment>
<dbReference type="Proteomes" id="UP000182836">
    <property type="component" value="Unassembled WGS sequence"/>
</dbReference>
<dbReference type="AlphaFoldDB" id="A0A1G8M950"/>
<keyword evidence="4" id="KW-0547">Nucleotide-binding</keyword>
<dbReference type="PANTHER" id="PTHR40448">
    <property type="entry name" value="TWO-COMPONENT SENSOR HISTIDINE KINASE"/>
    <property type="match status" value="1"/>
</dbReference>
<reference evidence="10 11" key="1">
    <citation type="submission" date="2016-10" db="EMBL/GenBank/DDBJ databases">
        <authorList>
            <person name="de Groot N.N."/>
        </authorList>
    </citation>
    <scope>NUCLEOTIDE SEQUENCE [LARGE SCALE GENOMIC DNA]</scope>
    <source>
        <strain evidence="10 11">DSM 2895</strain>
    </source>
</reference>
<evidence type="ECO:0000256" key="7">
    <source>
        <dbReference type="ARBA" id="ARBA00023012"/>
    </source>
</evidence>
<dbReference type="SUPFAM" id="SSF55874">
    <property type="entry name" value="ATPase domain of HSP90 chaperone/DNA topoisomerase II/histidine kinase"/>
    <property type="match status" value="1"/>
</dbReference>
<feature type="transmembrane region" description="Helical" evidence="8">
    <location>
        <begin position="199"/>
        <end position="218"/>
    </location>
</feature>
<feature type="transmembrane region" description="Helical" evidence="8">
    <location>
        <begin position="131"/>
        <end position="151"/>
    </location>
</feature>
<dbReference type="InterPro" id="IPR036890">
    <property type="entry name" value="HATPase_C_sf"/>
</dbReference>
<dbReference type="GO" id="GO:0042802">
    <property type="term" value="F:identical protein binding"/>
    <property type="evidence" value="ECO:0007669"/>
    <property type="project" value="TreeGrafter"/>
</dbReference>
<dbReference type="InterPro" id="IPR003594">
    <property type="entry name" value="HATPase_dom"/>
</dbReference>
<keyword evidence="3" id="KW-0808">Transferase</keyword>
<feature type="domain" description="Histidine kinase" evidence="9">
    <location>
        <begin position="250"/>
        <end position="440"/>
    </location>
</feature>
<dbReference type="EMBL" id="FNED01000006">
    <property type="protein sequence ID" value="SDI64405.1"/>
    <property type="molecule type" value="Genomic_DNA"/>
</dbReference>
<evidence type="ECO:0000256" key="4">
    <source>
        <dbReference type="ARBA" id="ARBA00022741"/>
    </source>
</evidence>
<dbReference type="EC" id="2.7.13.3" evidence="2"/>
<dbReference type="PRINTS" id="PR00344">
    <property type="entry name" value="BCTRLSENSOR"/>
</dbReference>
<dbReference type="Gene3D" id="3.30.565.10">
    <property type="entry name" value="Histidine kinase-like ATPase, C-terminal domain"/>
    <property type="match status" value="1"/>
</dbReference>
<dbReference type="GO" id="GO:0000160">
    <property type="term" value="P:phosphorelay signal transduction system"/>
    <property type="evidence" value="ECO:0007669"/>
    <property type="project" value="UniProtKB-KW"/>
</dbReference>
<keyword evidence="8" id="KW-1133">Transmembrane helix</keyword>
<feature type="transmembrane region" description="Helical" evidence="8">
    <location>
        <begin position="171"/>
        <end position="193"/>
    </location>
</feature>
<keyword evidence="5 10" id="KW-0418">Kinase</keyword>
<evidence type="ECO:0000256" key="8">
    <source>
        <dbReference type="SAM" id="Phobius"/>
    </source>
</evidence>
<dbReference type="Gene3D" id="1.10.287.130">
    <property type="match status" value="1"/>
</dbReference>
<keyword evidence="7" id="KW-0902">Two-component regulatory system</keyword>
<organism evidence="10 11">
    <name type="scientific">Aneurinibacillus migulanus</name>
    <name type="common">Bacillus migulanus</name>
    <dbReference type="NCBI Taxonomy" id="47500"/>
    <lineage>
        <taxon>Bacteria</taxon>
        <taxon>Bacillati</taxon>
        <taxon>Bacillota</taxon>
        <taxon>Bacilli</taxon>
        <taxon>Bacillales</taxon>
        <taxon>Paenibacillaceae</taxon>
        <taxon>Aneurinibacillus group</taxon>
        <taxon>Aneurinibacillus</taxon>
    </lineage>
</organism>
<protein>
    <recommendedName>
        <fullName evidence="2">histidine kinase</fullName>
        <ecNumber evidence="2">2.7.13.3</ecNumber>
    </recommendedName>
</protein>
<evidence type="ECO:0000256" key="2">
    <source>
        <dbReference type="ARBA" id="ARBA00012438"/>
    </source>
</evidence>
<evidence type="ECO:0000256" key="5">
    <source>
        <dbReference type="ARBA" id="ARBA00022777"/>
    </source>
</evidence>
<name>A0A1G8M950_ANEMI</name>
<feature type="transmembrane region" description="Helical" evidence="8">
    <location>
        <begin position="12"/>
        <end position="37"/>
    </location>
</feature>
<evidence type="ECO:0000256" key="3">
    <source>
        <dbReference type="ARBA" id="ARBA00022679"/>
    </source>
</evidence>
<dbReference type="GO" id="GO:0004673">
    <property type="term" value="F:protein histidine kinase activity"/>
    <property type="evidence" value="ECO:0007669"/>
    <property type="project" value="UniProtKB-EC"/>
</dbReference>
<dbReference type="PANTHER" id="PTHR40448:SF1">
    <property type="entry name" value="TWO-COMPONENT SENSOR HISTIDINE KINASE"/>
    <property type="match status" value="1"/>
</dbReference>
<evidence type="ECO:0000259" key="9">
    <source>
        <dbReference type="PROSITE" id="PS50109"/>
    </source>
</evidence>
<evidence type="ECO:0000313" key="11">
    <source>
        <dbReference type="Proteomes" id="UP000182836"/>
    </source>
</evidence>
<accession>A0A1G8M950</accession>
<keyword evidence="8" id="KW-0812">Transmembrane</keyword>
<dbReference type="InterPro" id="IPR004358">
    <property type="entry name" value="Sig_transdc_His_kin-like_C"/>
</dbReference>
<dbReference type="InterPro" id="IPR005467">
    <property type="entry name" value="His_kinase_dom"/>
</dbReference>
<dbReference type="Pfam" id="PF14689">
    <property type="entry name" value="SPOB_a"/>
    <property type="match status" value="1"/>
</dbReference>
<keyword evidence="6" id="KW-0067">ATP-binding</keyword>
<dbReference type="GO" id="GO:0005524">
    <property type="term" value="F:ATP binding"/>
    <property type="evidence" value="ECO:0007669"/>
    <property type="project" value="UniProtKB-KW"/>
</dbReference>
<evidence type="ECO:0000256" key="6">
    <source>
        <dbReference type="ARBA" id="ARBA00022840"/>
    </source>
</evidence>
<sequence>MSKLIRGVKKVEFFVFFFYSIPEMFLILAFIATLSGYDFSKNVIPMALISILISCCIEFFRFIDLHAFIRLFLQLFMVVTLMRLAFGIVFARATICAIISLLILQMTELVTINTSMILFHTNLQELQNNPLLWVPTIWFILIVLASLLFIIKKYDFSIFHQRIRSHNINVFSFSSYLIFTAFFTFGIIGSQLLTQEKTQSIYTIIAIFIFQALSILMVNELIKSRVRKTELSVYKESLKDINSLFTTVRSQRHDFSNHLQVLYIFAKQGENEKILLYIEQLIGQIKSVNQILISDNPGLSALLQTKVAQFEQEGISIELNIGSTLTDTNIPMIELNQIIGNLLDNAADAIKLAGYPSNQIFLQTIRKNNQVEIKVKNYRPIIPSHLQQKVFEYGFSTKPKHSGLGLAIITNLVKKNKGNLLLVSNETVGTEFTIIFPVAGGSKIEQKTS</sequence>
<proteinExistence type="predicted"/>
<feature type="transmembrane region" description="Helical" evidence="8">
    <location>
        <begin position="75"/>
        <end position="104"/>
    </location>
</feature>
<evidence type="ECO:0000313" key="10">
    <source>
        <dbReference type="EMBL" id="SDI64405.1"/>
    </source>
</evidence>
<keyword evidence="8" id="KW-0472">Membrane</keyword>
<dbReference type="PROSITE" id="PS50109">
    <property type="entry name" value="HIS_KIN"/>
    <property type="match status" value="1"/>
</dbReference>
<dbReference type="InterPro" id="IPR039506">
    <property type="entry name" value="SPOB_a"/>
</dbReference>